<dbReference type="NCBIfam" id="NF033788">
    <property type="entry name" value="HTH_metalloreg"/>
    <property type="match status" value="1"/>
</dbReference>
<evidence type="ECO:0000259" key="4">
    <source>
        <dbReference type="PROSITE" id="PS50987"/>
    </source>
</evidence>
<dbReference type="PRINTS" id="PR00778">
    <property type="entry name" value="HTHARSR"/>
</dbReference>
<dbReference type="RefSeq" id="WP_009441658.1">
    <property type="nucleotide sequence ID" value="NZ_CP060204.1"/>
</dbReference>
<dbReference type="CDD" id="cd00090">
    <property type="entry name" value="HTH_ARSR"/>
    <property type="match status" value="1"/>
</dbReference>
<name>A0A7G7VJ50_9FIRM</name>
<accession>A0A7G7VJ50</accession>
<proteinExistence type="predicted"/>
<dbReference type="Gene3D" id="1.10.10.10">
    <property type="entry name" value="Winged helix-like DNA-binding domain superfamily/Winged helix DNA-binding domain"/>
    <property type="match status" value="1"/>
</dbReference>
<evidence type="ECO:0000313" key="6">
    <source>
        <dbReference type="Proteomes" id="UP000515480"/>
    </source>
</evidence>
<keyword evidence="6" id="KW-1185">Reference proteome</keyword>
<dbReference type="GO" id="GO:0003700">
    <property type="term" value="F:DNA-binding transcription factor activity"/>
    <property type="evidence" value="ECO:0007669"/>
    <property type="project" value="InterPro"/>
</dbReference>
<feature type="domain" description="HTH arsR-type" evidence="4">
    <location>
        <begin position="9"/>
        <end position="103"/>
    </location>
</feature>
<dbReference type="PROSITE" id="PS50987">
    <property type="entry name" value="HTH_ARSR_2"/>
    <property type="match status" value="1"/>
</dbReference>
<reference evidence="5 6" key="1">
    <citation type="submission" date="2020-07" db="EMBL/GenBank/DDBJ databases">
        <title>Complete genome and description of Selenomonas timonensis sp. nov., a new bacterium isolated from a gingivitis subject.</title>
        <authorList>
            <person name="Antezack A."/>
        </authorList>
    </citation>
    <scope>NUCLEOTIDE SEQUENCE [LARGE SCALE GENOMIC DNA]</scope>
    <source>
        <strain evidence="5 6">Marseille-Q3039</strain>
    </source>
</reference>
<dbReference type="InterPro" id="IPR051011">
    <property type="entry name" value="Metal_resp_trans_reg"/>
</dbReference>
<evidence type="ECO:0000313" key="5">
    <source>
        <dbReference type="EMBL" id="QNH54143.1"/>
    </source>
</evidence>
<gene>
    <name evidence="5" type="ORF">H1B31_09860</name>
</gene>
<dbReference type="InterPro" id="IPR036388">
    <property type="entry name" value="WH-like_DNA-bd_sf"/>
</dbReference>
<dbReference type="KEGG" id="stim:H1B31_09860"/>
<protein>
    <submittedName>
        <fullName evidence="5">Helix-turn-helix transcriptional regulator</fullName>
    </submittedName>
</protein>
<dbReference type="PANTHER" id="PTHR43132">
    <property type="entry name" value="ARSENICAL RESISTANCE OPERON REPRESSOR ARSR-RELATED"/>
    <property type="match status" value="1"/>
</dbReference>
<keyword evidence="3" id="KW-0804">Transcription</keyword>
<evidence type="ECO:0000256" key="3">
    <source>
        <dbReference type="ARBA" id="ARBA00023163"/>
    </source>
</evidence>
<dbReference type="GO" id="GO:0003677">
    <property type="term" value="F:DNA binding"/>
    <property type="evidence" value="ECO:0007669"/>
    <property type="project" value="UniProtKB-KW"/>
</dbReference>
<dbReference type="InterPro" id="IPR036390">
    <property type="entry name" value="WH_DNA-bd_sf"/>
</dbReference>
<evidence type="ECO:0000256" key="2">
    <source>
        <dbReference type="ARBA" id="ARBA00023125"/>
    </source>
</evidence>
<dbReference type="InterPro" id="IPR011991">
    <property type="entry name" value="ArsR-like_HTH"/>
</dbReference>
<organism evidence="5 6">
    <name type="scientific">Selenomonas timonae</name>
    <dbReference type="NCBI Taxonomy" id="2754044"/>
    <lineage>
        <taxon>Bacteria</taxon>
        <taxon>Bacillati</taxon>
        <taxon>Bacillota</taxon>
        <taxon>Negativicutes</taxon>
        <taxon>Selenomonadales</taxon>
        <taxon>Selenomonadaceae</taxon>
        <taxon>Selenomonas</taxon>
    </lineage>
</organism>
<dbReference type="AlphaFoldDB" id="A0A7G7VJ50"/>
<dbReference type="EMBL" id="CP060204">
    <property type="protein sequence ID" value="QNH54143.1"/>
    <property type="molecule type" value="Genomic_DNA"/>
</dbReference>
<sequence length="103" mass="11491">MTAAPMKCIDQDTAQHLADLFKTLGDPTRIKILSLLAAAEELRVYDIADGLDMGQSAISHQLRVLRTARLVKFRRDGKEVLYSIDDDHVLKLLGQGLEHVQHA</sequence>
<keyword evidence="2" id="KW-0238">DNA-binding</keyword>
<dbReference type="InterPro" id="IPR001845">
    <property type="entry name" value="HTH_ArsR_DNA-bd_dom"/>
</dbReference>
<keyword evidence="1" id="KW-0805">Transcription regulation</keyword>
<dbReference type="PANTHER" id="PTHR43132:SF6">
    <property type="entry name" value="HTH-TYPE TRANSCRIPTIONAL REPRESSOR CZRA"/>
    <property type="match status" value="1"/>
</dbReference>
<dbReference type="SMART" id="SM00418">
    <property type="entry name" value="HTH_ARSR"/>
    <property type="match status" value="1"/>
</dbReference>
<dbReference type="Pfam" id="PF01022">
    <property type="entry name" value="HTH_5"/>
    <property type="match status" value="1"/>
</dbReference>
<evidence type="ECO:0000256" key="1">
    <source>
        <dbReference type="ARBA" id="ARBA00023015"/>
    </source>
</evidence>
<dbReference type="Proteomes" id="UP000515480">
    <property type="component" value="Chromosome"/>
</dbReference>
<dbReference type="SUPFAM" id="SSF46785">
    <property type="entry name" value="Winged helix' DNA-binding domain"/>
    <property type="match status" value="1"/>
</dbReference>